<gene>
    <name evidence="2" type="ORF">DWY99_05635</name>
</gene>
<name>A0A412AXW6_9FIRM</name>
<protein>
    <submittedName>
        <fullName evidence="2">Uncharacterized protein</fullName>
    </submittedName>
</protein>
<feature type="transmembrane region" description="Helical" evidence="1">
    <location>
        <begin position="46"/>
        <end position="67"/>
    </location>
</feature>
<organism evidence="2 3">
    <name type="scientific">[Clostridium] leptum</name>
    <dbReference type="NCBI Taxonomy" id="1535"/>
    <lineage>
        <taxon>Bacteria</taxon>
        <taxon>Bacillati</taxon>
        <taxon>Bacillota</taxon>
        <taxon>Clostridia</taxon>
        <taxon>Eubacteriales</taxon>
        <taxon>Oscillospiraceae</taxon>
        <taxon>Oscillospiraceae incertae sedis</taxon>
    </lineage>
</organism>
<dbReference type="AlphaFoldDB" id="A0A412AXW6"/>
<dbReference type="EMBL" id="QRTC01000016">
    <property type="protein sequence ID" value="RGQ41794.1"/>
    <property type="molecule type" value="Genomic_DNA"/>
</dbReference>
<dbReference type="Proteomes" id="UP000284751">
    <property type="component" value="Unassembled WGS sequence"/>
</dbReference>
<evidence type="ECO:0000256" key="1">
    <source>
        <dbReference type="SAM" id="Phobius"/>
    </source>
</evidence>
<accession>A0A412AXW6</accession>
<comment type="caution">
    <text evidence="2">The sequence shown here is derived from an EMBL/GenBank/DDBJ whole genome shotgun (WGS) entry which is preliminary data.</text>
</comment>
<keyword evidence="1" id="KW-0812">Transmembrane</keyword>
<evidence type="ECO:0000313" key="3">
    <source>
        <dbReference type="Proteomes" id="UP000284751"/>
    </source>
</evidence>
<proteinExistence type="predicted"/>
<evidence type="ECO:0000313" key="2">
    <source>
        <dbReference type="EMBL" id="RGQ41794.1"/>
    </source>
</evidence>
<reference evidence="2 3" key="1">
    <citation type="submission" date="2018-08" db="EMBL/GenBank/DDBJ databases">
        <title>A genome reference for cultivated species of the human gut microbiota.</title>
        <authorList>
            <person name="Zou Y."/>
            <person name="Xue W."/>
            <person name="Luo G."/>
        </authorList>
    </citation>
    <scope>NUCLEOTIDE SEQUENCE [LARGE SCALE GENOMIC DNA]</scope>
    <source>
        <strain evidence="2 3">AF28-26</strain>
    </source>
</reference>
<keyword evidence="1" id="KW-0472">Membrane</keyword>
<keyword evidence="1" id="KW-1133">Transmembrane helix</keyword>
<sequence length="193" mass="20745">MSMFDKQSIEAYRNIKAPEELREKVMRLNLELSSPSSNHRSKNAMLCPLAAMACAAVFCLAVSFSFWNQKDAVLLYQGVPVEGEPAVIAADMPQSAALVRDSVPSGIPLELETAERTKVSVSGGELSAFDAEGMLLGSGREVELSGKAALYWDLSQSDNSDLLLVLATEAERFTYTLSASGSGGYILQKNGTQ</sequence>